<comment type="similarity">
    <text evidence="1">Belongs to the LysR transcriptional regulatory family.</text>
</comment>
<dbReference type="Pfam" id="PF00126">
    <property type="entry name" value="HTH_1"/>
    <property type="match status" value="1"/>
</dbReference>
<evidence type="ECO:0000256" key="2">
    <source>
        <dbReference type="ARBA" id="ARBA00023015"/>
    </source>
</evidence>
<protein>
    <submittedName>
        <fullName evidence="6">LysR family transcriptional regulator</fullName>
    </submittedName>
</protein>
<dbReference type="GO" id="GO:0043565">
    <property type="term" value="F:sequence-specific DNA binding"/>
    <property type="evidence" value="ECO:0007669"/>
    <property type="project" value="TreeGrafter"/>
</dbReference>
<keyword evidence="4" id="KW-0804">Transcription</keyword>
<evidence type="ECO:0000256" key="4">
    <source>
        <dbReference type="ARBA" id="ARBA00023163"/>
    </source>
</evidence>
<evidence type="ECO:0000313" key="6">
    <source>
        <dbReference type="EMBL" id="HBP28254.1"/>
    </source>
</evidence>
<dbReference type="AlphaFoldDB" id="A0A356LBG0"/>
<dbReference type="InterPro" id="IPR058163">
    <property type="entry name" value="LysR-type_TF_proteobact-type"/>
</dbReference>
<evidence type="ECO:0000256" key="1">
    <source>
        <dbReference type="ARBA" id="ARBA00009437"/>
    </source>
</evidence>
<feature type="domain" description="HTH lysR-type" evidence="5">
    <location>
        <begin position="1"/>
        <end position="59"/>
    </location>
</feature>
<accession>A0A356LBG0</accession>
<dbReference type="SUPFAM" id="SSF46785">
    <property type="entry name" value="Winged helix' DNA-binding domain"/>
    <property type="match status" value="1"/>
</dbReference>
<dbReference type="GO" id="GO:0006351">
    <property type="term" value="P:DNA-templated transcription"/>
    <property type="evidence" value="ECO:0007669"/>
    <property type="project" value="TreeGrafter"/>
</dbReference>
<keyword evidence="3" id="KW-0238">DNA-binding</keyword>
<dbReference type="Gene3D" id="3.40.190.290">
    <property type="match status" value="1"/>
</dbReference>
<dbReference type="Proteomes" id="UP000264036">
    <property type="component" value="Unassembled WGS sequence"/>
</dbReference>
<name>A0A356LBG0_9BURK</name>
<dbReference type="GO" id="GO:0003700">
    <property type="term" value="F:DNA-binding transcription factor activity"/>
    <property type="evidence" value="ECO:0007669"/>
    <property type="project" value="InterPro"/>
</dbReference>
<dbReference type="InterPro" id="IPR036388">
    <property type="entry name" value="WH-like_DNA-bd_sf"/>
</dbReference>
<sequence>MQDLNNLYYFVQIVDHKGLAPAGRALGIPKSTLSRKLRMLEEQLGVRLIHRSTRQFGITDVGLAYYEHCKAMLIEAEAAQAIIDMTRAEPRGVIRISCPIALLQTNVGCMLADFMMLYPQVTIQIDATNRRVDPVAEAIDIALRVRPPPIQDSNLIMRTLSDRSQCLVASPALVERHGLPAAPADLADWPSLGLGQPQQHYAWTLFGPDSAQAVIHHFPRLITTDMIGLRIAALASVGIVQLPTLMVCDQLAQGTLVRPLPDWRPRREIIHAVFSSRRGQMPAVRALIDYLVQRFDALEED</sequence>
<dbReference type="PANTHER" id="PTHR30537:SF31">
    <property type="entry name" value="TRANSCRIPTIONAL REGULATOR, LYSR FAMILY"/>
    <property type="match status" value="1"/>
</dbReference>
<dbReference type="Pfam" id="PF03466">
    <property type="entry name" value="LysR_substrate"/>
    <property type="match status" value="1"/>
</dbReference>
<dbReference type="FunFam" id="1.10.10.10:FF:000001">
    <property type="entry name" value="LysR family transcriptional regulator"/>
    <property type="match status" value="1"/>
</dbReference>
<dbReference type="EMBL" id="DOEK01000004">
    <property type="protein sequence ID" value="HBP28254.1"/>
    <property type="molecule type" value="Genomic_DNA"/>
</dbReference>
<dbReference type="PANTHER" id="PTHR30537">
    <property type="entry name" value="HTH-TYPE TRANSCRIPTIONAL REGULATOR"/>
    <property type="match status" value="1"/>
</dbReference>
<dbReference type="InterPro" id="IPR000847">
    <property type="entry name" value="LysR_HTH_N"/>
</dbReference>
<keyword evidence="2" id="KW-0805">Transcription regulation</keyword>
<dbReference type="NCBIfam" id="NF011573">
    <property type="entry name" value="PRK14997.1"/>
    <property type="match status" value="1"/>
</dbReference>
<gene>
    <name evidence="6" type="ORF">DD666_02425</name>
</gene>
<reference evidence="6 7" key="1">
    <citation type="journal article" date="2018" name="Nat. Biotechnol.">
        <title>A standardized bacterial taxonomy based on genome phylogeny substantially revises the tree of life.</title>
        <authorList>
            <person name="Parks D.H."/>
            <person name="Chuvochina M."/>
            <person name="Waite D.W."/>
            <person name="Rinke C."/>
            <person name="Skarshewski A."/>
            <person name="Chaumeil P.A."/>
            <person name="Hugenholtz P."/>
        </authorList>
    </citation>
    <scope>NUCLEOTIDE SEQUENCE [LARGE SCALE GENOMIC DNA]</scope>
    <source>
        <strain evidence="6">UBA10707</strain>
    </source>
</reference>
<organism evidence="6 7">
    <name type="scientific">Advenella kashmirensis</name>
    <dbReference type="NCBI Taxonomy" id="310575"/>
    <lineage>
        <taxon>Bacteria</taxon>
        <taxon>Pseudomonadati</taxon>
        <taxon>Pseudomonadota</taxon>
        <taxon>Betaproteobacteria</taxon>
        <taxon>Burkholderiales</taxon>
        <taxon>Alcaligenaceae</taxon>
    </lineage>
</organism>
<proteinExistence type="inferred from homology"/>
<dbReference type="InterPro" id="IPR036390">
    <property type="entry name" value="WH_DNA-bd_sf"/>
</dbReference>
<evidence type="ECO:0000259" key="5">
    <source>
        <dbReference type="PROSITE" id="PS50931"/>
    </source>
</evidence>
<dbReference type="Gene3D" id="1.10.10.10">
    <property type="entry name" value="Winged helix-like DNA-binding domain superfamily/Winged helix DNA-binding domain"/>
    <property type="match status" value="1"/>
</dbReference>
<evidence type="ECO:0000256" key="3">
    <source>
        <dbReference type="ARBA" id="ARBA00023125"/>
    </source>
</evidence>
<evidence type="ECO:0000313" key="7">
    <source>
        <dbReference type="Proteomes" id="UP000264036"/>
    </source>
</evidence>
<dbReference type="CDD" id="cd08473">
    <property type="entry name" value="PBP2_CrgA_like_4"/>
    <property type="match status" value="1"/>
</dbReference>
<dbReference type="InterPro" id="IPR005119">
    <property type="entry name" value="LysR_subst-bd"/>
</dbReference>
<dbReference type="SUPFAM" id="SSF53850">
    <property type="entry name" value="Periplasmic binding protein-like II"/>
    <property type="match status" value="1"/>
</dbReference>
<dbReference type="PROSITE" id="PS50931">
    <property type="entry name" value="HTH_LYSR"/>
    <property type="match status" value="1"/>
</dbReference>
<comment type="caution">
    <text evidence="6">The sequence shown here is derived from an EMBL/GenBank/DDBJ whole genome shotgun (WGS) entry which is preliminary data.</text>
</comment>